<proteinExistence type="predicted"/>
<dbReference type="AlphaFoldDB" id="A0A819EXB2"/>
<dbReference type="SUPFAM" id="SSF52047">
    <property type="entry name" value="RNI-like"/>
    <property type="match status" value="1"/>
</dbReference>
<reference evidence="1" key="1">
    <citation type="submission" date="2021-02" db="EMBL/GenBank/DDBJ databases">
        <authorList>
            <person name="Nowell W R."/>
        </authorList>
    </citation>
    <scope>NUCLEOTIDE SEQUENCE</scope>
</reference>
<organism evidence="1 2">
    <name type="scientific">Rotaria sordida</name>
    <dbReference type="NCBI Taxonomy" id="392033"/>
    <lineage>
        <taxon>Eukaryota</taxon>
        <taxon>Metazoa</taxon>
        <taxon>Spiralia</taxon>
        <taxon>Gnathifera</taxon>
        <taxon>Rotifera</taxon>
        <taxon>Eurotatoria</taxon>
        <taxon>Bdelloidea</taxon>
        <taxon>Philodinida</taxon>
        <taxon>Philodinidae</taxon>
        <taxon>Rotaria</taxon>
    </lineage>
</organism>
<evidence type="ECO:0000313" key="1">
    <source>
        <dbReference type="EMBL" id="CAF3857760.1"/>
    </source>
</evidence>
<sequence length="389" mass="45559">MLTTFWDLCPDILLDIFRYFSIDQLFHLFYPDVLPNISDILRESRMKFQLCLTNDDLLTATLLSLVDQYQVISLCMTTIQIGLEDFLNIQSITLLDVYIDTILSTQLSILPLLKCITLIYSHNESQLSQESLTYICRLPFLKYLELDFRGSYLNIPQISHEHTCSIEELVLRTPCSWKKLQGFIVHLFHLRILRVMINVNEDQNINNRHYLQYIPPIVSNVNFPSIEIFDLTWYTIEMKDILVFIRSMPNLQKLNLSGITNEKTLQSHIWQELLKVVCPNLKRLNVKMLIWIQEGAEEIKDNFDRDLFFKQTHFYLIPSKHERELLQFNHFDQGNSMVTPTFFGVMVRPVTNPPELTFGPPSPNVTCCNILAIITLSSNRAKPCPIHWR</sequence>
<gene>
    <name evidence="1" type="ORF">FNK824_LOCUS18294</name>
</gene>
<accession>A0A819EXB2</accession>
<dbReference type="Proteomes" id="UP000663874">
    <property type="component" value="Unassembled WGS sequence"/>
</dbReference>
<name>A0A819EXB2_9BILA</name>
<evidence type="ECO:0000313" key="2">
    <source>
        <dbReference type="Proteomes" id="UP000663874"/>
    </source>
</evidence>
<dbReference type="EMBL" id="CAJOBE010003033">
    <property type="protein sequence ID" value="CAF3857760.1"/>
    <property type="molecule type" value="Genomic_DNA"/>
</dbReference>
<dbReference type="InterPro" id="IPR032675">
    <property type="entry name" value="LRR_dom_sf"/>
</dbReference>
<dbReference type="Gene3D" id="3.80.10.10">
    <property type="entry name" value="Ribonuclease Inhibitor"/>
    <property type="match status" value="1"/>
</dbReference>
<protein>
    <submittedName>
        <fullName evidence="1">Uncharacterized protein</fullName>
    </submittedName>
</protein>
<comment type="caution">
    <text evidence="1">The sequence shown here is derived from an EMBL/GenBank/DDBJ whole genome shotgun (WGS) entry which is preliminary data.</text>
</comment>